<accession>A0A812IWG3</accession>
<feature type="region of interest" description="Disordered" evidence="1">
    <location>
        <begin position="77"/>
        <end position="103"/>
    </location>
</feature>
<proteinExistence type="predicted"/>
<feature type="compositionally biased region" description="Low complexity" evidence="1">
    <location>
        <begin position="40"/>
        <end position="57"/>
    </location>
</feature>
<evidence type="ECO:0000313" key="2">
    <source>
        <dbReference type="EMBL" id="CAE7184083.1"/>
    </source>
</evidence>
<feature type="non-terminal residue" evidence="2">
    <location>
        <position position="1"/>
    </location>
</feature>
<comment type="caution">
    <text evidence="2">The sequence shown here is derived from an EMBL/GenBank/DDBJ whole genome shotgun (WGS) entry which is preliminary data.</text>
</comment>
<evidence type="ECO:0000313" key="3">
    <source>
        <dbReference type="Proteomes" id="UP000601435"/>
    </source>
</evidence>
<keyword evidence="3" id="KW-1185">Reference proteome</keyword>
<feature type="region of interest" description="Disordered" evidence="1">
    <location>
        <begin position="38"/>
        <end position="65"/>
    </location>
</feature>
<protein>
    <submittedName>
        <fullName evidence="2">Uncharacterized protein</fullName>
    </submittedName>
</protein>
<sequence>APAISRPATPVEGVIDVENFQSLAYVAMAMEVDEDDEAPLLAQLGGTSSGSASSSQAPRSVLDPFNGIVPSFDEFKRRARNADPTQRIPRLRDRRPENGDDVDATLEQLQVLNDLLQRSQWR</sequence>
<dbReference type="OrthoDB" id="443438at2759"/>
<name>A0A812IWG3_9DINO</name>
<evidence type="ECO:0000256" key="1">
    <source>
        <dbReference type="SAM" id="MobiDB-lite"/>
    </source>
</evidence>
<dbReference type="EMBL" id="CAJNJA010005143">
    <property type="protein sequence ID" value="CAE7184083.1"/>
    <property type="molecule type" value="Genomic_DNA"/>
</dbReference>
<organism evidence="2 3">
    <name type="scientific">Symbiodinium necroappetens</name>
    <dbReference type="NCBI Taxonomy" id="1628268"/>
    <lineage>
        <taxon>Eukaryota</taxon>
        <taxon>Sar</taxon>
        <taxon>Alveolata</taxon>
        <taxon>Dinophyceae</taxon>
        <taxon>Suessiales</taxon>
        <taxon>Symbiodiniaceae</taxon>
        <taxon>Symbiodinium</taxon>
    </lineage>
</organism>
<reference evidence="2" key="1">
    <citation type="submission" date="2021-02" db="EMBL/GenBank/DDBJ databases">
        <authorList>
            <person name="Dougan E. K."/>
            <person name="Rhodes N."/>
            <person name="Thang M."/>
            <person name="Chan C."/>
        </authorList>
    </citation>
    <scope>NUCLEOTIDE SEQUENCE</scope>
</reference>
<dbReference type="Proteomes" id="UP000601435">
    <property type="component" value="Unassembled WGS sequence"/>
</dbReference>
<gene>
    <name evidence="2" type="ORF">SNEC2469_LOCUS816</name>
</gene>
<dbReference type="AlphaFoldDB" id="A0A812IWG3"/>